<feature type="modified residue" description="4-aspartylphosphate" evidence="3">
    <location>
        <position position="58"/>
    </location>
</feature>
<dbReference type="InterPro" id="IPR001789">
    <property type="entry name" value="Sig_transdc_resp-reg_receiver"/>
</dbReference>
<evidence type="ECO:0000256" key="1">
    <source>
        <dbReference type="ARBA" id="ARBA00018672"/>
    </source>
</evidence>
<evidence type="ECO:0000256" key="2">
    <source>
        <dbReference type="ARBA" id="ARBA00024867"/>
    </source>
</evidence>
<evidence type="ECO:0000259" key="4">
    <source>
        <dbReference type="PROSITE" id="PS50110"/>
    </source>
</evidence>
<protein>
    <recommendedName>
        <fullName evidence="1">Stage 0 sporulation protein A homolog</fullName>
    </recommendedName>
</protein>
<accession>A0A1U6JJT3</accession>
<dbReference type="SUPFAM" id="SSF52172">
    <property type="entry name" value="CheY-like"/>
    <property type="match status" value="1"/>
</dbReference>
<evidence type="ECO:0000313" key="5">
    <source>
        <dbReference type="EMBL" id="SLK20327.1"/>
    </source>
</evidence>
<dbReference type="OrthoDB" id="9779069at2"/>
<dbReference type="Pfam" id="PF00072">
    <property type="entry name" value="Response_reg"/>
    <property type="match status" value="1"/>
</dbReference>
<dbReference type="InterPro" id="IPR011006">
    <property type="entry name" value="CheY-like_superfamily"/>
</dbReference>
<dbReference type="Proteomes" id="UP000190476">
    <property type="component" value="Chromosome I"/>
</dbReference>
<reference evidence="6" key="1">
    <citation type="submission" date="2017-03" db="EMBL/GenBank/DDBJ databases">
        <authorList>
            <person name="Falquet L."/>
            <person name="Falquet L."/>
        </authorList>
    </citation>
    <scope>NUCLEOTIDE SEQUENCE [LARGE SCALE GENOMIC DNA]</scope>
</reference>
<sequence>MTENKIKIFIVDDHDLIREGLDRILSFEDNISILRECKNGREVLELLEKEVPDIILLDINMPVLNGIDTLKEIKKRFNKIKVIMLTVEDDRRTITEVIDIGADGYILKESAGSEIVNAIKAVSNNEKYMDVALLKIIFHDIKDNFRKEKSIIYTDKTSVIQQIIK</sequence>
<dbReference type="Gene3D" id="3.40.50.2300">
    <property type="match status" value="1"/>
</dbReference>
<dbReference type="PANTHER" id="PTHR45566:SF2">
    <property type="entry name" value="NARL SUBFAMILY"/>
    <property type="match status" value="1"/>
</dbReference>
<dbReference type="CDD" id="cd17535">
    <property type="entry name" value="REC_NarL-like"/>
    <property type="match status" value="1"/>
</dbReference>
<dbReference type="GO" id="GO:0000160">
    <property type="term" value="P:phosphorelay signal transduction system"/>
    <property type="evidence" value="ECO:0007669"/>
    <property type="project" value="InterPro"/>
</dbReference>
<dbReference type="PROSITE" id="PS50110">
    <property type="entry name" value="RESPONSE_REGULATORY"/>
    <property type="match status" value="1"/>
</dbReference>
<feature type="domain" description="Response regulatory" evidence="4">
    <location>
        <begin position="7"/>
        <end position="123"/>
    </location>
</feature>
<comment type="function">
    <text evidence="2">May play the central regulatory role in sporulation. It may be an element of the effector pathway responsible for the activation of sporulation genes in response to nutritional stress. Spo0A may act in concert with spo0H (a sigma factor) to control the expression of some genes that are critical to the sporulation process.</text>
</comment>
<dbReference type="InterPro" id="IPR051015">
    <property type="entry name" value="EvgA-like"/>
</dbReference>
<keyword evidence="3" id="KW-0597">Phosphoprotein</keyword>
<dbReference type="EMBL" id="LT799839">
    <property type="protein sequence ID" value="SLK20327.1"/>
    <property type="molecule type" value="Genomic_DNA"/>
</dbReference>
<proteinExistence type="predicted"/>
<dbReference type="STRING" id="1351755.CCH01_18670"/>
<keyword evidence="6" id="KW-1185">Reference proteome</keyword>
<dbReference type="GeneID" id="66302182"/>
<dbReference type="PANTHER" id="PTHR45566">
    <property type="entry name" value="HTH-TYPE TRANSCRIPTIONAL REGULATOR YHJB-RELATED"/>
    <property type="match status" value="1"/>
</dbReference>
<dbReference type="InterPro" id="IPR058245">
    <property type="entry name" value="NreC/VraR/RcsB-like_REC"/>
</dbReference>
<evidence type="ECO:0000313" key="6">
    <source>
        <dbReference type="Proteomes" id="UP000190476"/>
    </source>
</evidence>
<dbReference type="RefSeq" id="WP_079481503.1">
    <property type="nucleotide sequence ID" value="NZ_CBML010000006.1"/>
</dbReference>
<organism evidence="5 6">
    <name type="scientific">Clostridium chauvoei JF4335</name>
    <dbReference type="NCBI Taxonomy" id="1351755"/>
    <lineage>
        <taxon>Bacteria</taxon>
        <taxon>Bacillati</taxon>
        <taxon>Bacillota</taxon>
        <taxon>Clostridia</taxon>
        <taxon>Eubacteriales</taxon>
        <taxon>Clostridiaceae</taxon>
        <taxon>Clostridium</taxon>
    </lineage>
</organism>
<dbReference type="AlphaFoldDB" id="A0A1U6JJT3"/>
<dbReference type="SMART" id="SM00448">
    <property type="entry name" value="REC"/>
    <property type="match status" value="1"/>
</dbReference>
<gene>
    <name evidence="5" type="ORF">CCH01_18670</name>
</gene>
<evidence type="ECO:0000256" key="3">
    <source>
        <dbReference type="PROSITE-ProRule" id="PRU00169"/>
    </source>
</evidence>
<name>A0A1U6JJT3_9CLOT</name>